<dbReference type="eggNOG" id="KOG0167">
    <property type="taxonomic scope" value="Eukaryota"/>
</dbReference>
<feature type="repeat" description="ARM" evidence="1">
    <location>
        <begin position="238"/>
        <end position="280"/>
    </location>
</feature>
<proteinExistence type="predicted"/>
<dbReference type="SMART" id="SM00185">
    <property type="entry name" value="ARM"/>
    <property type="match status" value="4"/>
</dbReference>
<feature type="region of interest" description="Disordered" evidence="2">
    <location>
        <begin position="1"/>
        <end position="81"/>
    </location>
</feature>
<feature type="compositionally biased region" description="Basic and acidic residues" evidence="2">
    <location>
        <begin position="26"/>
        <end position="35"/>
    </location>
</feature>
<dbReference type="PANTHER" id="PTHR46700">
    <property type="entry name" value="ARM REPEAT SUPERFAMILY PROTEIN"/>
    <property type="match status" value="1"/>
</dbReference>
<dbReference type="Gene3D" id="1.25.10.10">
    <property type="entry name" value="Leucine-rich Repeat Variant"/>
    <property type="match status" value="1"/>
</dbReference>
<evidence type="ECO:0000256" key="1">
    <source>
        <dbReference type="PROSITE-ProRule" id="PRU00259"/>
    </source>
</evidence>
<accession>D8R880</accession>
<evidence type="ECO:0000256" key="2">
    <source>
        <dbReference type="SAM" id="MobiDB-lite"/>
    </source>
</evidence>
<dbReference type="HOGENOM" id="CLU_453003_0_0_1"/>
<sequence length="610" mass="65641">MELHQGIESLGMRREPTRELTVVGREILKSSDARSKTNNNTGAKKKKKKRKPDIIAPSPSSTTSTTSTTTNSPSASPNPIDKRWFSVYDVFRCKQLHVELSALTANSHRCYTRSKSKNKNAATATAAAAATTTTTSNANNASKRRTFPQERHLVRLPGDHHEDGEEEKKSFRFSEEEQEDDRHQQQQKDRKKAEMWRRMEMVRRLQSGDIEEQTSAAADIRAACRRDGDARTTLALMGAIPPLVAMLDSLNTAAAAAGLAALLNLSVRNDQNKAAIVAAGAIPKILRLAKSHPGSHIQMQLLESSVAALLSLSALDANKLAIAASPGAAASLVATVLDSSSTDQARRDAMAALYNLSLCPTNAPVLCAAAAVPAVLSAAYEPELCSRAVATAANLVSTSPGRRAMARVESSCLVFTDILNWCRCGYCPSVASPYRGGVGGTVTRGLIERAVYVVMVLAQCSQSQRRAMCRAGCSSMLLELVLIGSPAVQDRASRTLQCLAAADDDNSSSTNSYCCLLLQEGEGDDEQHQQHEHQQRRQLLERELYSEERRAVNRLVERSLKINMQRITERACIPLAAGAASDVTTAATGTTATSSSSSSSTSSTRPLVSS</sequence>
<evidence type="ECO:0008006" key="5">
    <source>
        <dbReference type="Google" id="ProtNLM"/>
    </source>
</evidence>
<evidence type="ECO:0000313" key="4">
    <source>
        <dbReference type="Proteomes" id="UP000001514"/>
    </source>
</evidence>
<dbReference type="InParanoid" id="D8R880"/>
<dbReference type="InterPro" id="IPR000225">
    <property type="entry name" value="Armadillo"/>
</dbReference>
<feature type="compositionally biased region" description="Basic and acidic residues" evidence="2">
    <location>
        <begin position="147"/>
        <end position="193"/>
    </location>
</feature>
<evidence type="ECO:0000313" key="3">
    <source>
        <dbReference type="EMBL" id="EFJ31652.1"/>
    </source>
</evidence>
<protein>
    <recommendedName>
        <fullName evidence="5">Armadillo repeat-containing domain-containing protein</fullName>
    </recommendedName>
</protein>
<feature type="compositionally biased region" description="Basic and acidic residues" evidence="2">
    <location>
        <begin position="1"/>
        <end position="18"/>
    </location>
</feature>
<gene>
    <name evidence="3" type="ORF">SELMODRAFT_408414</name>
</gene>
<dbReference type="OrthoDB" id="777117at2759"/>
<keyword evidence="4" id="KW-1185">Reference proteome</keyword>
<dbReference type="Proteomes" id="UP000001514">
    <property type="component" value="Unassembled WGS sequence"/>
</dbReference>
<feature type="repeat" description="ARM" evidence="1">
    <location>
        <begin position="280"/>
        <end position="327"/>
    </location>
</feature>
<feature type="compositionally biased region" description="Low complexity" evidence="2">
    <location>
        <begin position="56"/>
        <end position="79"/>
    </location>
</feature>
<dbReference type="PANTHER" id="PTHR46700:SF1">
    <property type="entry name" value="ARM REPEAT SUPERFAMILY PROTEIN"/>
    <property type="match status" value="1"/>
</dbReference>
<reference evidence="3 4" key="1">
    <citation type="journal article" date="2011" name="Science">
        <title>The Selaginella genome identifies genetic changes associated with the evolution of vascular plants.</title>
        <authorList>
            <person name="Banks J.A."/>
            <person name="Nishiyama T."/>
            <person name="Hasebe M."/>
            <person name="Bowman J.L."/>
            <person name="Gribskov M."/>
            <person name="dePamphilis C."/>
            <person name="Albert V.A."/>
            <person name="Aono N."/>
            <person name="Aoyama T."/>
            <person name="Ambrose B.A."/>
            <person name="Ashton N.W."/>
            <person name="Axtell M.J."/>
            <person name="Barker E."/>
            <person name="Barker M.S."/>
            <person name="Bennetzen J.L."/>
            <person name="Bonawitz N.D."/>
            <person name="Chapple C."/>
            <person name="Cheng C."/>
            <person name="Correa L.G."/>
            <person name="Dacre M."/>
            <person name="DeBarry J."/>
            <person name="Dreyer I."/>
            <person name="Elias M."/>
            <person name="Engstrom E.M."/>
            <person name="Estelle M."/>
            <person name="Feng L."/>
            <person name="Finet C."/>
            <person name="Floyd S.K."/>
            <person name="Frommer W.B."/>
            <person name="Fujita T."/>
            <person name="Gramzow L."/>
            <person name="Gutensohn M."/>
            <person name="Harholt J."/>
            <person name="Hattori M."/>
            <person name="Heyl A."/>
            <person name="Hirai T."/>
            <person name="Hiwatashi Y."/>
            <person name="Ishikawa M."/>
            <person name="Iwata M."/>
            <person name="Karol K.G."/>
            <person name="Koehler B."/>
            <person name="Kolukisaoglu U."/>
            <person name="Kubo M."/>
            <person name="Kurata T."/>
            <person name="Lalonde S."/>
            <person name="Li K."/>
            <person name="Li Y."/>
            <person name="Litt A."/>
            <person name="Lyons E."/>
            <person name="Manning G."/>
            <person name="Maruyama T."/>
            <person name="Michael T.P."/>
            <person name="Mikami K."/>
            <person name="Miyazaki S."/>
            <person name="Morinaga S."/>
            <person name="Murata T."/>
            <person name="Mueller-Roeber B."/>
            <person name="Nelson D.R."/>
            <person name="Obara M."/>
            <person name="Oguri Y."/>
            <person name="Olmstead R.G."/>
            <person name="Onodera N."/>
            <person name="Petersen B.L."/>
            <person name="Pils B."/>
            <person name="Prigge M."/>
            <person name="Rensing S.A."/>
            <person name="Riano-Pachon D.M."/>
            <person name="Roberts A.W."/>
            <person name="Sato Y."/>
            <person name="Scheller H.V."/>
            <person name="Schulz B."/>
            <person name="Schulz C."/>
            <person name="Shakirov E.V."/>
            <person name="Shibagaki N."/>
            <person name="Shinohara N."/>
            <person name="Shippen D.E."/>
            <person name="Soerensen I."/>
            <person name="Sotooka R."/>
            <person name="Sugimoto N."/>
            <person name="Sugita M."/>
            <person name="Sumikawa N."/>
            <person name="Tanurdzic M."/>
            <person name="Theissen G."/>
            <person name="Ulvskov P."/>
            <person name="Wakazuki S."/>
            <person name="Weng J.K."/>
            <person name="Willats W.W."/>
            <person name="Wipf D."/>
            <person name="Wolf P.G."/>
            <person name="Yang L."/>
            <person name="Zimmer A.D."/>
            <person name="Zhu Q."/>
            <person name="Mitros T."/>
            <person name="Hellsten U."/>
            <person name="Loque D."/>
            <person name="Otillar R."/>
            <person name="Salamov A."/>
            <person name="Schmutz J."/>
            <person name="Shapiro H."/>
            <person name="Lindquist E."/>
            <person name="Lucas S."/>
            <person name="Rokhsar D."/>
            <person name="Grigoriev I.V."/>
        </authorList>
    </citation>
    <scope>NUCLEOTIDE SEQUENCE [LARGE SCALE GENOMIC DNA]</scope>
</reference>
<organism evidence="4">
    <name type="scientific">Selaginella moellendorffii</name>
    <name type="common">Spikemoss</name>
    <dbReference type="NCBI Taxonomy" id="88036"/>
    <lineage>
        <taxon>Eukaryota</taxon>
        <taxon>Viridiplantae</taxon>
        <taxon>Streptophyta</taxon>
        <taxon>Embryophyta</taxon>
        <taxon>Tracheophyta</taxon>
        <taxon>Lycopodiopsida</taxon>
        <taxon>Selaginellales</taxon>
        <taxon>Selaginellaceae</taxon>
        <taxon>Selaginella</taxon>
    </lineage>
</organism>
<dbReference type="KEGG" id="smo:SELMODRAFT_408414"/>
<feature type="compositionally biased region" description="Low complexity" evidence="2">
    <location>
        <begin position="584"/>
        <end position="604"/>
    </location>
</feature>
<dbReference type="PROSITE" id="PS50176">
    <property type="entry name" value="ARM_REPEAT"/>
    <property type="match status" value="2"/>
</dbReference>
<dbReference type="Gramene" id="EFJ31652">
    <property type="protein sequence ID" value="EFJ31652"/>
    <property type="gene ID" value="SELMODRAFT_408414"/>
</dbReference>
<dbReference type="InterPro" id="IPR016024">
    <property type="entry name" value="ARM-type_fold"/>
</dbReference>
<dbReference type="InterPro" id="IPR011989">
    <property type="entry name" value="ARM-like"/>
</dbReference>
<feature type="compositionally biased region" description="Low complexity" evidence="2">
    <location>
        <begin position="129"/>
        <end position="141"/>
    </location>
</feature>
<dbReference type="OMA" id="RCAHADV"/>
<dbReference type="FunCoup" id="D8R880">
    <property type="interactions" value="143"/>
</dbReference>
<name>D8R880_SELML</name>
<dbReference type="EMBL" id="GL377573">
    <property type="protein sequence ID" value="EFJ31652.1"/>
    <property type="molecule type" value="Genomic_DNA"/>
</dbReference>
<feature type="region of interest" description="Disordered" evidence="2">
    <location>
        <begin position="584"/>
        <end position="610"/>
    </location>
</feature>
<feature type="region of interest" description="Disordered" evidence="2">
    <location>
        <begin position="129"/>
        <end position="193"/>
    </location>
</feature>
<dbReference type="SUPFAM" id="SSF48371">
    <property type="entry name" value="ARM repeat"/>
    <property type="match status" value="1"/>
</dbReference>
<dbReference type="AlphaFoldDB" id="D8R880"/>